<dbReference type="AlphaFoldDB" id="A0A2B7XTT9"/>
<dbReference type="OrthoDB" id="3335918at2759"/>
<keyword evidence="2" id="KW-1185">Reference proteome</keyword>
<dbReference type="Gene3D" id="3.30.110.170">
    <property type="entry name" value="Protein of unknown function (DUF541), domain 1"/>
    <property type="match status" value="1"/>
</dbReference>
<gene>
    <name evidence="1" type="ORF">AJ79_02549</name>
</gene>
<dbReference type="PANTHER" id="PTHR34387:SF2">
    <property type="entry name" value="SLR1258 PROTEIN"/>
    <property type="match status" value="1"/>
</dbReference>
<evidence type="ECO:0000313" key="1">
    <source>
        <dbReference type="EMBL" id="PGH15184.1"/>
    </source>
</evidence>
<protein>
    <recommendedName>
        <fullName evidence="3">SIMPL domain-containing protein</fullName>
    </recommendedName>
</protein>
<dbReference type="PANTHER" id="PTHR34387">
    <property type="entry name" value="SLR1258 PROTEIN"/>
    <property type="match status" value="1"/>
</dbReference>
<evidence type="ECO:0000313" key="2">
    <source>
        <dbReference type="Proteomes" id="UP000223968"/>
    </source>
</evidence>
<name>A0A2B7XTT9_9EURO</name>
<organism evidence="1 2">
    <name type="scientific">Helicocarpus griseus UAMH5409</name>
    <dbReference type="NCBI Taxonomy" id="1447875"/>
    <lineage>
        <taxon>Eukaryota</taxon>
        <taxon>Fungi</taxon>
        <taxon>Dikarya</taxon>
        <taxon>Ascomycota</taxon>
        <taxon>Pezizomycotina</taxon>
        <taxon>Eurotiomycetes</taxon>
        <taxon>Eurotiomycetidae</taxon>
        <taxon>Onygenales</taxon>
        <taxon>Ajellomycetaceae</taxon>
        <taxon>Helicocarpus</taxon>
    </lineage>
</organism>
<reference evidence="1 2" key="1">
    <citation type="submission" date="2017-10" db="EMBL/GenBank/DDBJ databases">
        <title>Comparative genomics in systemic dimorphic fungi from Ajellomycetaceae.</title>
        <authorList>
            <person name="Munoz J.F."/>
            <person name="Mcewen J.G."/>
            <person name="Clay O.K."/>
            <person name="Cuomo C.A."/>
        </authorList>
    </citation>
    <scope>NUCLEOTIDE SEQUENCE [LARGE SCALE GENOMIC DNA]</scope>
    <source>
        <strain evidence="1 2">UAMH5409</strain>
    </source>
</reference>
<comment type="caution">
    <text evidence="1">The sequence shown here is derived from an EMBL/GenBank/DDBJ whole genome shotgun (WGS) entry which is preliminary data.</text>
</comment>
<dbReference type="Pfam" id="PF04402">
    <property type="entry name" value="SIMPL"/>
    <property type="match status" value="1"/>
</dbReference>
<dbReference type="Gene3D" id="3.30.70.2970">
    <property type="entry name" value="Protein of unknown function (DUF541), domain 2"/>
    <property type="match status" value="1"/>
</dbReference>
<proteinExistence type="predicted"/>
<dbReference type="InterPro" id="IPR052022">
    <property type="entry name" value="26kDa_periplasmic_antigen"/>
</dbReference>
<dbReference type="GO" id="GO:0006974">
    <property type="term" value="P:DNA damage response"/>
    <property type="evidence" value="ECO:0007669"/>
    <property type="project" value="TreeGrafter"/>
</dbReference>
<dbReference type="Proteomes" id="UP000223968">
    <property type="component" value="Unassembled WGS sequence"/>
</dbReference>
<evidence type="ECO:0008006" key="3">
    <source>
        <dbReference type="Google" id="ProtNLM"/>
    </source>
</evidence>
<dbReference type="InterPro" id="IPR007497">
    <property type="entry name" value="SIMPL/DUF541"/>
</dbReference>
<accession>A0A2B7XTT9</accession>
<dbReference type="EMBL" id="PDNB01000027">
    <property type="protein sequence ID" value="PGH15184.1"/>
    <property type="molecule type" value="Genomic_DNA"/>
</dbReference>
<sequence length="246" mass="26966">MPPLEIRVSGNCQLNRTAERAFVTLRIAAESTNQEEAAQNATTTVNNLHQKFTFLSPKTAEGAATPDAPITIFTVSSVSTSSKVPKDGEGKPNGPREYTASATISAIFRDFANLSEVTRQMLDTPFVEVQSITWRLTDDTKNNLAKEAREKALVDAVEKAKLYARVVGREVSAVEITDTDNHQVSRRMMQSYNRTAAAWDADGVSVPSGGIALEPQEVVVDCSIKALFVTEDWTREKAAPQSHYPY</sequence>